<dbReference type="InterPro" id="IPR015946">
    <property type="entry name" value="KH_dom-like_a/b"/>
</dbReference>
<dbReference type="AlphaFoldDB" id="A0A1H4MI30"/>
<keyword evidence="2" id="KW-1185">Reference proteome</keyword>
<evidence type="ECO:0000313" key="2">
    <source>
        <dbReference type="Proteomes" id="UP000199064"/>
    </source>
</evidence>
<name>A0A1H4MI30_9HYPH</name>
<sequence>MAIRIKAKTYGPFTTAIGPGKVIHVDTAPKQNIAITSPSTEEAGTPVDFMISALGACLALSFHHAAQEMKIDVGQVSVEVSGKKAEDLPDRIGSYDATVSLDTMPGEEECAELIKRAKARCTVSNSLNGEVTMKMAG</sequence>
<dbReference type="InterPro" id="IPR003718">
    <property type="entry name" value="OsmC/Ohr_fam"/>
</dbReference>
<accession>A0A1H4MI30</accession>
<gene>
    <name evidence="1" type="ORF">SAMN05216452_3323</name>
</gene>
<dbReference type="Pfam" id="PF02566">
    <property type="entry name" value="OsmC"/>
    <property type="match status" value="1"/>
</dbReference>
<dbReference type="PANTHER" id="PTHR34352:SF1">
    <property type="entry name" value="PROTEIN YHFA"/>
    <property type="match status" value="1"/>
</dbReference>
<protein>
    <submittedName>
        <fullName evidence="1">Uncharacterized OsmC-related protein</fullName>
    </submittedName>
</protein>
<dbReference type="PANTHER" id="PTHR34352">
    <property type="entry name" value="PROTEIN YHFA"/>
    <property type="match status" value="1"/>
</dbReference>
<dbReference type="InterPro" id="IPR036102">
    <property type="entry name" value="OsmC/Ohrsf"/>
</dbReference>
<dbReference type="Proteomes" id="UP000199064">
    <property type="component" value="Unassembled WGS sequence"/>
</dbReference>
<reference evidence="2" key="1">
    <citation type="submission" date="2016-10" db="EMBL/GenBank/DDBJ databases">
        <authorList>
            <person name="Varghese N."/>
            <person name="Submissions S."/>
        </authorList>
    </citation>
    <scope>NUCLEOTIDE SEQUENCE [LARGE SCALE GENOMIC DNA]</scope>
    <source>
        <strain evidence="2">ES.061</strain>
    </source>
</reference>
<dbReference type="EMBL" id="FNSL01000001">
    <property type="protein sequence ID" value="SEB82527.1"/>
    <property type="molecule type" value="Genomic_DNA"/>
</dbReference>
<evidence type="ECO:0000313" key="1">
    <source>
        <dbReference type="EMBL" id="SEB82527.1"/>
    </source>
</evidence>
<dbReference type="RefSeq" id="WP_090329515.1">
    <property type="nucleotide sequence ID" value="NZ_FNSL01000001.1"/>
</dbReference>
<dbReference type="SUPFAM" id="SSF82784">
    <property type="entry name" value="OsmC-like"/>
    <property type="match status" value="1"/>
</dbReference>
<organism evidence="1 2">
    <name type="scientific">Nitratireductor aquibiodomus</name>
    <dbReference type="NCBI Taxonomy" id="204799"/>
    <lineage>
        <taxon>Bacteria</taxon>
        <taxon>Pseudomonadati</taxon>
        <taxon>Pseudomonadota</taxon>
        <taxon>Alphaproteobacteria</taxon>
        <taxon>Hyphomicrobiales</taxon>
        <taxon>Phyllobacteriaceae</taxon>
        <taxon>Nitratireductor</taxon>
    </lineage>
</organism>
<proteinExistence type="predicted"/>
<dbReference type="Gene3D" id="3.30.300.20">
    <property type="match status" value="1"/>
</dbReference>